<comment type="caution">
    <text evidence="3">The sequence shown here is derived from an EMBL/GenBank/DDBJ whole genome shotgun (WGS) entry which is preliminary data.</text>
</comment>
<dbReference type="PANTHER" id="PTHR37984">
    <property type="entry name" value="PROTEIN CBG26694"/>
    <property type="match status" value="1"/>
</dbReference>
<dbReference type="SUPFAM" id="SSF57756">
    <property type="entry name" value="Retrovirus zinc finger-like domains"/>
    <property type="match status" value="1"/>
</dbReference>
<evidence type="ECO:0000313" key="3">
    <source>
        <dbReference type="EMBL" id="CAF4244888.1"/>
    </source>
</evidence>
<evidence type="ECO:0000313" key="4">
    <source>
        <dbReference type="Proteomes" id="UP000682733"/>
    </source>
</evidence>
<protein>
    <recommendedName>
        <fullName evidence="1">Peptidase A2 domain-containing protein</fullName>
    </recommendedName>
</protein>
<dbReference type="EMBL" id="CAJOBA010051449">
    <property type="protein sequence ID" value="CAF4244888.1"/>
    <property type="molecule type" value="Genomic_DNA"/>
</dbReference>
<gene>
    <name evidence="2" type="ORF">OVA965_LOCUS34788</name>
    <name evidence="3" type="ORF">TMI583_LOCUS35732</name>
</gene>
<dbReference type="PROSITE" id="PS50175">
    <property type="entry name" value="ASP_PROT_RETROV"/>
    <property type="match status" value="1"/>
</dbReference>
<name>A0A8S2SPP7_9BILA</name>
<dbReference type="Proteomes" id="UP000677228">
    <property type="component" value="Unassembled WGS sequence"/>
</dbReference>
<dbReference type="Gene3D" id="4.10.60.10">
    <property type="entry name" value="Zinc finger, CCHC-type"/>
    <property type="match status" value="1"/>
</dbReference>
<evidence type="ECO:0000313" key="2">
    <source>
        <dbReference type="EMBL" id="CAF1449958.1"/>
    </source>
</evidence>
<sequence length="324" mass="37095">MSKSSSIGVIPQTFSSIPALYAFDPRTTTWQSYRDRITFFFKANRINTDDDKKALFLWSVGDATYSLLESLVSPKLLTDDDTQFIDLVTVLDSHYDATKNIMTATYDFYSCYQKPGQTFAEWKAELCEKLRYCGFTTSVLKNKPQDRALRDMYVIGINNPKIRQALLKEQDPDLEKTEKIIQVAERLEEDVRHFGTSINHTDSTIAKVQPKRFNQRPATLNKPTPKVEYKPCQTCGSTNHPRSECKYREFTCNFCKRSGHLERVCQKKKDGKKTTKQVKMSHKLKHANQRTQSSSTTLSLRVNGHDCTLELDTGADNTIVSVKD</sequence>
<organism evidence="3 4">
    <name type="scientific">Didymodactylos carnosus</name>
    <dbReference type="NCBI Taxonomy" id="1234261"/>
    <lineage>
        <taxon>Eukaryota</taxon>
        <taxon>Metazoa</taxon>
        <taxon>Spiralia</taxon>
        <taxon>Gnathifera</taxon>
        <taxon>Rotifera</taxon>
        <taxon>Eurotatoria</taxon>
        <taxon>Bdelloidea</taxon>
        <taxon>Philodinida</taxon>
        <taxon>Philodinidae</taxon>
        <taxon>Didymodactylos</taxon>
    </lineage>
</organism>
<dbReference type="GO" id="GO:0006508">
    <property type="term" value="P:proteolysis"/>
    <property type="evidence" value="ECO:0007669"/>
    <property type="project" value="InterPro"/>
</dbReference>
<proteinExistence type="predicted"/>
<reference evidence="3" key="1">
    <citation type="submission" date="2021-02" db="EMBL/GenBank/DDBJ databases">
        <authorList>
            <person name="Nowell W R."/>
        </authorList>
    </citation>
    <scope>NUCLEOTIDE SEQUENCE</scope>
</reference>
<feature type="domain" description="Peptidase A2" evidence="1">
    <location>
        <begin position="307"/>
        <end position="324"/>
    </location>
</feature>
<dbReference type="InterPro" id="IPR001995">
    <property type="entry name" value="Peptidase_A2_cat"/>
</dbReference>
<accession>A0A8S2SPP7</accession>
<dbReference type="EMBL" id="CAJNOK010029607">
    <property type="protein sequence ID" value="CAF1449958.1"/>
    <property type="molecule type" value="Genomic_DNA"/>
</dbReference>
<dbReference type="Proteomes" id="UP000682733">
    <property type="component" value="Unassembled WGS sequence"/>
</dbReference>
<dbReference type="GO" id="GO:0004190">
    <property type="term" value="F:aspartic-type endopeptidase activity"/>
    <property type="evidence" value="ECO:0007669"/>
    <property type="project" value="InterPro"/>
</dbReference>
<dbReference type="InterPro" id="IPR036875">
    <property type="entry name" value="Znf_CCHC_sf"/>
</dbReference>
<dbReference type="GO" id="GO:0003676">
    <property type="term" value="F:nucleic acid binding"/>
    <property type="evidence" value="ECO:0007669"/>
    <property type="project" value="InterPro"/>
</dbReference>
<evidence type="ECO:0000259" key="1">
    <source>
        <dbReference type="PROSITE" id="PS50175"/>
    </source>
</evidence>
<dbReference type="GO" id="GO:0008270">
    <property type="term" value="F:zinc ion binding"/>
    <property type="evidence" value="ECO:0007669"/>
    <property type="project" value="InterPro"/>
</dbReference>
<dbReference type="AlphaFoldDB" id="A0A8S2SPP7"/>
<dbReference type="PANTHER" id="PTHR37984:SF9">
    <property type="entry name" value="INTEGRASE CATALYTIC DOMAIN-CONTAINING PROTEIN"/>
    <property type="match status" value="1"/>
</dbReference>
<dbReference type="InterPro" id="IPR050951">
    <property type="entry name" value="Retrovirus_Pol_polyprotein"/>
</dbReference>